<dbReference type="EMBL" id="CP124545">
    <property type="protein sequence ID" value="WGV52212.1"/>
    <property type="molecule type" value="Genomic_DNA"/>
</dbReference>
<gene>
    <name evidence="1" type="ORF">BS297_23590</name>
    <name evidence="2" type="ORF">I3517_35015</name>
    <name evidence="3" type="ORF">QIE55_13740</name>
</gene>
<evidence type="ECO:0000313" key="5">
    <source>
        <dbReference type="Proteomes" id="UP000627573"/>
    </source>
</evidence>
<dbReference type="Proteomes" id="UP001230933">
    <property type="component" value="Chromosome"/>
</dbReference>
<evidence type="ECO:0000313" key="1">
    <source>
        <dbReference type="EMBL" id="KAB2582854.1"/>
    </source>
</evidence>
<dbReference type="KEGG" id="reb:XU06_13015"/>
<sequence length="105" mass="10914">MTFADNLAALPTIDHLAAIEVLDADGTVIDTVENKPGKSGSVKVYNHLAQVYGALTPEAASAGLTIFAEHTEDARANPGKHPNVDRLEQVLASGNPLGLRSVPSA</sequence>
<evidence type="ECO:0000313" key="4">
    <source>
        <dbReference type="Proteomes" id="UP000325576"/>
    </source>
</evidence>
<reference evidence="3" key="3">
    <citation type="submission" date="2023-08" db="EMBL/GenBank/DDBJ databases">
        <title>Isolation and Characterization of Rhodococcus erythropolis MGMM8.</title>
        <authorList>
            <person name="Diabankana R.G.C."/>
            <person name="Afordoanyi D.M."/>
            <person name="Validov S.Z."/>
        </authorList>
    </citation>
    <scope>NUCLEOTIDE SEQUENCE</scope>
    <source>
        <strain evidence="3">MGMM8</strain>
    </source>
</reference>
<dbReference type="EMBL" id="MRBO01000630">
    <property type="protein sequence ID" value="KAB2582854.1"/>
    <property type="molecule type" value="Genomic_DNA"/>
</dbReference>
<keyword evidence="5" id="KW-1185">Reference proteome</keyword>
<dbReference type="Proteomes" id="UP000325576">
    <property type="component" value="Unassembled WGS sequence"/>
</dbReference>
<dbReference type="AlphaFoldDB" id="A0A0C3AAH0"/>
<reference evidence="1 4" key="1">
    <citation type="journal article" date="2017" name="Poromechanics V (2013)">
        <title>Genomic Characterization of the Arsenic-Tolerant Actinobacterium, &lt;i&gt;Rhodococcus erythropolis&lt;/i&gt; S43.</title>
        <authorList>
            <person name="Retamal-Morales G."/>
            <person name="Mehnert M."/>
            <person name="Schwabe R."/>
            <person name="Tischler D."/>
            <person name="Schloemann M."/>
            <person name="Levican G.J."/>
        </authorList>
    </citation>
    <scope>NUCLEOTIDE SEQUENCE [LARGE SCALE GENOMIC DNA]</scope>
    <source>
        <strain evidence="1 4">S43</strain>
    </source>
</reference>
<dbReference type="PIRSF" id="PIRSF019302">
    <property type="entry name" value="UCP019302"/>
    <property type="match status" value="1"/>
</dbReference>
<reference evidence="2 5" key="2">
    <citation type="submission" date="2020-12" db="EMBL/GenBank/DDBJ databases">
        <title>Draft genome sequence of furan degrading bacterial strain FUR100.</title>
        <authorList>
            <person name="Woiski C."/>
        </authorList>
    </citation>
    <scope>NUCLEOTIDE SEQUENCE [LARGE SCALE GENOMIC DNA]</scope>
    <source>
        <strain evidence="2 5">FUR100</strain>
    </source>
</reference>
<dbReference type="Pfam" id="PF10084">
    <property type="entry name" value="DUF2322"/>
    <property type="match status" value="1"/>
</dbReference>
<dbReference type="Proteomes" id="UP000627573">
    <property type="component" value="Unassembled WGS sequence"/>
</dbReference>
<dbReference type="EMBL" id="JAECSB010000103">
    <property type="protein sequence ID" value="MBH5147820.1"/>
    <property type="molecule type" value="Genomic_DNA"/>
</dbReference>
<evidence type="ECO:0000313" key="2">
    <source>
        <dbReference type="EMBL" id="MBH5147820.1"/>
    </source>
</evidence>
<evidence type="ECO:0000313" key="3">
    <source>
        <dbReference type="EMBL" id="WGV52212.1"/>
    </source>
</evidence>
<dbReference type="GeneID" id="57487245"/>
<protein>
    <submittedName>
        <fullName evidence="2">DUF2322 family protein</fullName>
    </submittedName>
</protein>
<accession>A0A0C3AAH0</accession>
<organism evidence="1 4">
    <name type="scientific">Rhodococcus erythropolis</name>
    <name type="common">Arthrobacter picolinophilus</name>
    <dbReference type="NCBI Taxonomy" id="1833"/>
    <lineage>
        <taxon>Bacteria</taxon>
        <taxon>Bacillati</taxon>
        <taxon>Actinomycetota</taxon>
        <taxon>Actinomycetes</taxon>
        <taxon>Mycobacteriales</taxon>
        <taxon>Nocardiaceae</taxon>
        <taxon>Rhodococcus</taxon>
        <taxon>Rhodococcus erythropolis group</taxon>
    </lineage>
</organism>
<dbReference type="RefSeq" id="WP_020907542.1">
    <property type="nucleotide sequence ID" value="NZ_BHXB01000001.1"/>
</dbReference>
<proteinExistence type="predicted"/>
<dbReference type="InterPro" id="IPR016755">
    <property type="entry name" value="UCP019302"/>
</dbReference>
<name>A0A0C3AAH0_RHOER</name>